<dbReference type="Pfam" id="PF12774">
    <property type="entry name" value="AAA_6"/>
    <property type="match status" value="1"/>
</dbReference>
<dbReference type="VEuPathDB" id="ToxoDB:TGFOU_407130"/>
<dbReference type="Proteomes" id="UP000028838">
    <property type="component" value="Unassembled WGS sequence"/>
</dbReference>
<dbReference type="PANTHER" id="PTHR22878:SF68">
    <property type="entry name" value="DYNEIN HEAVY CHAIN 6, AXONEMAL-LIKE"/>
    <property type="match status" value="1"/>
</dbReference>
<comment type="caution">
    <text evidence="2">The sequence shown here is derived from an EMBL/GenBank/DDBJ whole genome shotgun (WGS) entry which is preliminary data.</text>
</comment>
<dbReference type="GO" id="GO:0005524">
    <property type="term" value="F:ATP binding"/>
    <property type="evidence" value="ECO:0007669"/>
    <property type="project" value="InterPro"/>
</dbReference>
<protein>
    <submittedName>
        <fullName evidence="2">Putative dynein heavy chain</fullName>
    </submittedName>
</protein>
<evidence type="ECO:0000259" key="1">
    <source>
        <dbReference type="Pfam" id="PF12774"/>
    </source>
</evidence>
<accession>A0A086JER9</accession>
<dbReference type="GO" id="GO:0051959">
    <property type="term" value="F:dynein light intermediate chain binding"/>
    <property type="evidence" value="ECO:0007669"/>
    <property type="project" value="InterPro"/>
</dbReference>
<reference evidence="2 3" key="1">
    <citation type="submission" date="2014-07" db="EMBL/GenBank/DDBJ databases">
        <authorList>
            <person name="Sibley D."/>
            <person name="Venepally P."/>
            <person name="Karamycheva S."/>
            <person name="Hadjithomas M."/>
            <person name="Khan A."/>
            <person name="Brunk B."/>
            <person name="Roos D."/>
            <person name="Caler E."/>
            <person name="Lorenzi H."/>
        </authorList>
    </citation>
    <scope>NUCLEOTIDE SEQUENCE [LARGE SCALE GENOMIC DNA]</scope>
    <source>
        <strain evidence="2 3">FOU</strain>
    </source>
</reference>
<gene>
    <name evidence="2" type="ORF">TGFOU_407130</name>
</gene>
<proteinExistence type="predicted"/>
<dbReference type="PANTHER" id="PTHR22878">
    <property type="entry name" value="DYNEIN HEAVY CHAIN 6, AXONEMAL-LIKE-RELATED"/>
    <property type="match status" value="1"/>
</dbReference>
<evidence type="ECO:0000313" key="2">
    <source>
        <dbReference type="EMBL" id="KFG30637.1"/>
    </source>
</evidence>
<evidence type="ECO:0000313" key="3">
    <source>
        <dbReference type="Proteomes" id="UP000028838"/>
    </source>
</evidence>
<dbReference type="EMBL" id="AEYH02003179">
    <property type="protein sequence ID" value="KFG30637.1"/>
    <property type="molecule type" value="Genomic_DNA"/>
</dbReference>
<name>A0A086JER9_TOXGO</name>
<dbReference type="InterPro" id="IPR035699">
    <property type="entry name" value="AAA_6"/>
</dbReference>
<organism evidence="2 3">
    <name type="scientific">Toxoplasma gondii FOU</name>
    <dbReference type="NCBI Taxonomy" id="943167"/>
    <lineage>
        <taxon>Eukaryota</taxon>
        <taxon>Sar</taxon>
        <taxon>Alveolata</taxon>
        <taxon>Apicomplexa</taxon>
        <taxon>Conoidasida</taxon>
        <taxon>Coccidia</taxon>
        <taxon>Eucoccidiorida</taxon>
        <taxon>Eimeriorina</taxon>
        <taxon>Sarcocystidae</taxon>
        <taxon>Toxoplasma</taxon>
    </lineage>
</organism>
<dbReference type="AlphaFoldDB" id="A0A086JER9"/>
<dbReference type="GO" id="GO:0007018">
    <property type="term" value="P:microtubule-based movement"/>
    <property type="evidence" value="ECO:0007669"/>
    <property type="project" value="InterPro"/>
</dbReference>
<feature type="non-terminal residue" evidence="2">
    <location>
        <position position="63"/>
    </location>
</feature>
<sequence length="63" mass="7100">MAPPRPPSETLSSTFCFFSMFQLSQQAHYDFGLRSVKTVLLLAGELRRQDPSANEESLLIRAI</sequence>
<dbReference type="InterPro" id="IPR026983">
    <property type="entry name" value="DHC"/>
</dbReference>
<dbReference type="InterPro" id="IPR043157">
    <property type="entry name" value="Dynein_AAA1S"/>
</dbReference>
<dbReference type="GO" id="GO:0030286">
    <property type="term" value="C:dynein complex"/>
    <property type="evidence" value="ECO:0007669"/>
    <property type="project" value="InterPro"/>
</dbReference>
<dbReference type="GO" id="GO:0045505">
    <property type="term" value="F:dynein intermediate chain binding"/>
    <property type="evidence" value="ECO:0007669"/>
    <property type="project" value="InterPro"/>
</dbReference>
<dbReference type="Gene3D" id="1.10.8.710">
    <property type="match status" value="1"/>
</dbReference>
<feature type="domain" description="Dynein heavy chain hydrolytic ATP-binding dynein motor region" evidence="1">
    <location>
        <begin position="20"/>
        <end position="63"/>
    </location>
</feature>